<dbReference type="Pfam" id="PF04970">
    <property type="entry name" value="LRAT"/>
    <property type="match status" value="1"/>
</dbReference>
<feature type="domain" description="LRAT" evidence="1">
    <location>
        <begin position="107"/>
        <end position="247"/>
    </location>
</feature>
<proteinExistence type="predicted"/>
<evidence type="ECO:0000259" key="1">
    <source>
        <dbReference type="Pfam" id="PF04970"/>
    </source>
</evidence>
<dbReference type="InParanoid" id="A0A7N2R791"/>
<dbReference type="Gene3D" id="3.90.1720.10">
    <property type="entry name" value="endopeptidase domain like (from Nostoc punctiforme)"/>
    <property type="match status" value="1"/>
</dbReference>
<dbReference type="Proteomes" id="UP000594261">
    <property type="component" value="Chromosome 7"/>
</dbReference>
<dbReference type="EMBL" id="LRBV02000007">
    <property type="status" value="NOT_ANNOTATED_CDS"/>
    <property type="molecule type" value="Genomic_DNA"/>
</dbReference>
<dbReference type="InterPro" id="IPR007053">
    <property type="entry name" value="LRAT_dom"/>
</dbReference>
<sequence length="326" mass="35131">MGVVSNKIERENLKPGDHIYSWSVAYAYSHHGSPLALAWPRGPHRIIGKGYPPVVEAQLLHNPFKARPFNSIKRLAHIKLDCHETLIPFTSLIDAMHCLKGDKDVVGIYVDEGNVIHFTRGEGQEIGTGTGLDHVIGSSLPQHPLDNPCPICSDQSKSDRVISSCIDCFLSGGDHLYRYEYGVERTVFLAKADGGTCTLVSFSSKLANSPEQVIHRAIYFLRKGFGDYDVIKNNSEDFALCCKTGLQVIPAVSVGQSGQAASFQAAACAGVALSASLALARSSPLGAVITGVAGLAASYGTYCVHRYINDIGVRTDAKEVVLEEEN</sequence>
<accession>A0A7N2R791</accession>
<evidence type="ECO:0000313" key="2">
    <source>
        <dbReference type="EnsemblPlants" id="QL07p003675:mrna"/>
    </source>
</evidence>
<dbReference type="Gramene" id="QL07p003675:mrna">
    <property type="protein sequence ID" value="QL07p003675:mrna"/>
    <property type="gene ID" value="QL07p003675"/>
</dbReference>
<organism evidence="2 3">
    <name type="scientific">Quercus lobata</name>
    <name type="common">Valley oak</name>
    <dbReference type="NCBI Taxonomy" id="97700"/>
    <lineage>
        <taxon>Eukaryota</taxon>
        <taxon>Viridiplantae</taxon>
        <taxon>Streptophyta</taxon>
        <taxon>Embryophyta</taxon>
        <taxon>Tracheophyta</taxon>
        <taxon>Spermatophyta</taxon>
        <taxon>Magnoliopsida</taxon>
        <taxon>eudicotyledons</taxon>
        <taxon>Gunneridae</taxon>
        <taxon>Pentapetalae</taxon>
        <taxon>rosids</taxon>
        <taxon>fabids</taxon>
        <taxon>Fagales</taxon>
        <taxon>Fagaceae</taxon>
        <taxon>Quercus</taxon>
    </lineage>
</organism>
<name>A0A7N2R791_QUELO</name>
<reference evidence="2" key="2">
    <citation type="submission" date="2021-01" db="UniProtKB">
        <authorList>
            <consortium name="EnsemblPlants"/>
        </authorList>
    </citation>
    <scope>IDENTIFICATION</scope>
</reference>
<dbReference type="PANTHER" id="PTHR46137:SF3">
    <property type="entry name" value="OS05G0310600 PROTEIN"/>
    <property type="match status" value="1"/>
</dbReference>
<reference evidence="2 3" key="1">
    <citation type="journal article" date="2016" name="G3 (Bethesda)">
        <title>First Draft Assembly and Annotation of the Genome of a California Endemic Oak Quercus lobata Nee (Fagaceae).</title>
        <authorList>
            <person name="Sork V.L."/>
            <person name="Fitz-Gibbon S.T."/>
            <person name="Puiu D."/>
            <person name="Crepeau M."/>
            <person name="Gugger P.F."/>
            <person name="Sherman R."/>
            <person name="Stevens K."/>
            <person name="Langley C.H."/>
            <person name="Pellegrini M."/>
            <person name="Salzberg S.L."/>
        </authorList>
    </citation>
    <scope>NUCLEOTIDE SEQUENCE [LARGE SCALE GENOMIC DNA]</scope>
    <source>
        <strain evidence="2 3">cv. SW786</strain>
    </source>
</reference>
<keyword evidence="3" id="KW-1185">Reference proteome</keyword>
<protein>
    <recommendedName>
        <fullName evidence="1">LRAT domain-containing protein</fullName>
    </recommendedName>
</protein>
<dbReference type="EnsemblPlants" id="QL07p003675:mrna">
    <property type="protein sequence ID" value="QL07p003675:mrna"/>
    <property type="gene ID" value="QL07p003675"/>
</dbReference>
<evidence type="ECO:0000313" key="3">
    <source>
        <dbReference type="Proteomes" id="UP000594261"/>
    </source>
</evidence>
<dbReference type="PANTHER" id="PTHR46137">
    <property type="entry name" value="OS05G0310600 PROTEIN"/>
    <property type="match status" value="1"/>
</dbReference>
<dbReference type="AlphaFoldDB" id="A0A7N2R791"/>